<gene>
    <name evidence="1" type="ORF">ACFFJ2_00575</name>
</gene>
<accession>A0ABV6D2M0</accession>
<evidence type="ECO:0000313" key="1">
    <source>
        <dbReference type="EMBL" id="MFC0206891.1"/>
    </source>
</evidence>
<keyword evidence="2" id="KW-1185">Reference proteome</keyword>
<protein>
    <recommendedName>
        <fullName evidence="3">Autoinducer synthesis protein</fullName>
    </recommendedName>
</protein>
<comment type="caution">
    <text evidence="1">The sequence shown here is derived from an EMBL/GenBank/DDBJ whole genome shotgun (WGS) entry which is preliminary data.</text>
</comment>
<reference evidence="1 2" key="1">
    <citation type="submission" date="2024-09" db="EMBL/GenBank/DDBJ databases">
        <authorList>
            <person name="Sun Q."/>
            <person name="Mori K."/>
        </authorList>
    </citation>
    <scope>NUCLEOTIDE SEQUENCE [LARGE SCALE GENOMIC DNA]</scope>
    <source>
        <strain evidence="1 2">CCM 8543</strain>
    </source>
</reference>
<name>A0ABV6D2M0_9HYPH</name>
<sequence length="177" mass="19407">MKHSLHAVEKTEHGRAGSMFAVVHDPGSLWRACREISDFLALRHRRSGDPFCEPLMGVWIDPDTTPQATARLHEEAPPAFGRLGVMTQSISLGAIWTLCCQMGAPACRVSLIDGLIEVSSSNLAAARFVPVFRSDLSSAQIDLEMRQLHQRAPDLVASPVYQDRDTGRIVLPADYAS</sequence>
<evidence type="ECO:0000313" key="2">
    <source>
        <dbReference type="Proteomes" id="UP001589755"/>
    </source>
</evidence>
<organism evidence="1 2">
    <name type="scientific">Chelativorans intermedius</name>
    <dbReference type="NCBI Taxonomy" id="515947"/>
    <lineage>
        <taxon>Bacteria</taxon>
        <taxon>Pseudomonadati</taxon>
        <taxon>Pseudomonadota</taxon>
        <taxon>Alphaproteobacteria</taxon>
        <taxon>Hyphomicrobiales</taxon>
        <taxon>Phyllobacteriaceae</taxon>
        <taxon>Chelativorans</taxon>
    </lineage>
</organism>
<evidence type="ECO:0008006" key="3">
    <source>
        <dbReference type="Google" id="ProtNLM"/>
    </source>
</evidence>
<proteinExistence type="predicted"/>
<dbReference type="EMBL" id="JBHLXD010000001">
    <property type="protein sequence ID" value="MFC0206891.1"/>
    <property type="molecule type" value="Genomic_DNA"/>
</dbReference>
<dbReference type="Proteomes" id="UP001589755">
    <property type="component" value="Unassembled WGS sequence"/>
</dbReference>